<protein>
    <submittedName>
        <fullName evidence="1">Uncharacterized protein</fullName>
    </submittedName>
</protein>
<dbReference type="EMBL" id="CACVBY010000128">
    <property type="protein sequence ID" value="CAA7392617.1"/>
    <property type="molecule type" value="Genomic_DNA"/>
</dbReference>
<reference evidence="1 2" key="1">
    <citation type="submission" date="2020-01" db="EMBL/GenBank/DDBJ databases">
        <authorList>
            <person name="Rodrigo-Torres L."/>
            <person name="Arahal R. D."/>
            <person name="Lucena T."/>
        </authorList>
    </citation>
    <scope>NUCLEOTIDE SEQUENCE [LARGE SCALE GENOMIC DNA]</scope>
    <source>
        <strain evidence="1 2">CECT 9393</strain>
    </source>
</reference>
<evidence type="ECO:0000313" key="2">
    <source>
        <dbReference type="Proteomes" id="UP000445309"/>
    </source>
</evidence>
<sequence length="100" mass="11608">MNESVASQIHYNRIKIITAMKKIKSKTQDSKDLFVSTILELHGLKEYMKKIKDRHQEPLDSQKLEDIEKNIGEAEKELSSLMLLHLADQHHLNSLLREDG</sequence>
<keyword evidence="2" id="KW-1185">Reference proteome</keyword>
<evidence type="ECO:0000313" key="1">
    <source>
        <dbReference type="EMBL" id="CAA7392617.1"/>
    </source>
</evidence>
<name>A0A6N4Y0K2_9FLAO</name>
<dbReference type="AlphaFoldDB" id="A0A6N4Y0K2"/>
<dbReference type="Proteomes" id="UP000445309">
    <property type="component" value="Unassembled WGS sequence"/>
</dbReference>
<organism evidence="1 2">
    <name type="scientific">Chryseobacterium fistulae</name>
    <dbReference type="NCBI Taxonomy" id="2675058"/>
    <lineage>
        <taxon>Bacteria</taxon>
        <taxon>Pseudomonadati</taxon>
        <taxon>Bacteroidota</taxon>
        <taxon>Flavobacteriia</taxon>
        <taxon>Flavobacteriales</taxon>
        <taxon>Weeksellaceae</taxon>
        <taxon>Chryseobacterium group</taxon>
        <taxon>Chryseobacterium</taxon>
    </lineage>
</organism>
<accession>A0A6N4Y0K2</accession>
<gene>
    <name evidence="1" type="ORF">CHRY9393_03342</name>
</gene>
<proteinExistence type="predicted"/>
<dbReference type="RefSeq" id="WP_162074269.1">
    <property type="nucleotide sequence ID" value="NZ_CACVBY010000128.1"/>
</dbReference>